<dbReference type="InterPro" id="IPR023997">
    <property type="entry name" value="TonB-dep_OMP_SusC/RagA_CS"/>
</dbReference>
<keyword evidence="4 7" id="KW-0812">Transmembrane</keyword>
<proteinExistence type="inferred from homology"/>
<keyword evidence="11" id="KW-1185">Reference proteome</keyword>
<accession>A0A385SJK4</accession>
<dbReference type="KEGG" id="chk:D4L85_15775"/>
<keyword evidence="10" id="KW-0675">Receptor</keyword>
<dbReference type="InterPro" id="IPR023996">
    <property type="entry name" value="TonB-dep_OMP_SusC/RagA"/>
</dbReference>
<comment type="subcellular location">
    <subcellularLocation>
        <location evidence="1 7">Cell outer membrane</location>
        <topology evidence="1 7">Multi-pass membrane protein</topology>
    </subcellularLocation>
</comment>
<dbReference type="InterPro" id="IPR008969">
    <property type="entry name" value="CarboxyPept-like_regulatory"/>
</dbReference>
<dbReference type="InterPro" id="IPR012910">
    <property type="entry name" value="Plug_dom"/>
</dbReference>
<dbReference type="NCBIfam" id="TIGR04057">
    <property type="entry name" value="SusC_RagA_signa"/>
    <property type="match status" value="1"/>
</dbReference>
<feature type="signal peptide" evidence="8">
    <location>
        <begin position="1"/>
        <end position="20"/>
    </location>
</feature>
<dbReference type="InterPro" id="IPR036942">
    <property type="entry name" value="Beta-barrel_TonB_sf"/>
</dbReference>
<organism evidence="10 11">
    <name type="scientific">Chryseolinea soli</name>
    <dbReference type="NCBI Taxonomy" id="2321403"/>
    <lineage>
        <taxon>Bacteria</taxon>
        <taxon>Pseudomonadati</taxon>
        <taxon>Bacteroidota</taxon>
        <taxon>Cytophagia</taxon>
        <taxon>Cytophagales</taxon>
        <taxon>Fulvivirgaceae</taxon>
        <taxon>Chryseolinea</taxon>
    </lineage>
</organism>
<dbReference type="InterPro" id="IPR039426">
    <property type="entry name" value="TonB-dep_rcpt-like"/>
</dbReference>
<keyword evidence="8" id="KW-0732">Signal</keyword>
<sequence length="1032" mass="113256">MKGILLLCWCFLLCPLLTSAQEYTVSGTVKDETGGGLPGVNVILKGTTRGTTSDANGSYTIAVPPEGILIFSFIGYSPEEVSVGTRQSINVSMTPDIQRLSEVVVVGYGTQKKANLTGSVGSIDESLIESKPITSASQSLAGKIAGVNIAQSSGIAGSDGATITIRGLGTLGSTNPLILVDGVITERMDMLSPGDIQSISVLKDAASASIYGSQAANGVILITTKKGSIGRKPVFQYDGGWSVSQITKQSKPDMIKDPVLFMQLMNEARTNSNLQPAFSDEVMELYSTPSYRDAVSTDWMKEVYQKGQIQEHNVSARGATDKTSYYLSLGYMDQKAIVLDGRYKRVTSRVNLETQITPKIKMGTNFGYTYGNQRTPNGGINDYSLLDVMRATPTTPAYTDDGYFGLPDWTTLTFNGQVQGGNPLASFSSNDIHSTTNEIVGNMYAEWEIIDNLKLAADFNANVALWDYSGWYGRPTARNWRYKEILQDPNVNPSSVSPDFYGFGSLQVQSSRTYSLNPHIKLAYTKHIGDHTLSGLVGFTTQERTYNYVSTSRGQFTSNYIRVLQAGDPTTVGNESRISSSAIVSQFGRIDYSYKDKYLFEANIRRDGSSRFGANYKYGVFPSFSAGWVVTNEDFFSNVPAISFLKIRGSWGQLGNQNFGDDFPYVAKVTYSDANYVWGESVATGAKASTYGNEDLHWETTTMSDVGLEFHLFNSQLKFEADYFYKKSSDVLYNTPIPRETGFSSVVSNLASVGNKGFEASVNFDKRINKFSISGGLNATRVKNKVLSINPDATGETDRYINGDKILARGYPIDSYYLVGWTGGIFQNQEQVDNSPAQFGAGPGDLVFQDVSGPNGVPDGVIDGNDRQIKGTSYPVWTFGANITLEYGGFALSADFQGIADAYAYGSNEYFYPTFQGSNIGKQWIDRWTPENPSTSKPRLWVDNGPNTQNQSTYFLMDRSYLRLKYAVFSYTIPKNIVQRLSMSNIRVYLSAQNPYTWTNYGGFDPERTREASARGGLPQARILKLGLSVTL</sequence>
<dbReference type="OrthoDB" id="9768177at2"/>
<evidence type="ECO:0000256" key="5">
    <source>
        <dbReference type="ARBA" id="ARBA00023136"/>
    </source>
</evidence>
<evidence type="ECO:0000256" key="3">
    <source>
        <dbReference type="ARBA" id="ARBA00022452"/>
    </source>
</evidence>
<dbReference type="SUPFAM" id="SSF49464">
    <property type="entry name" value="Carboxypeptidase regulatory domain-like"/>
    <property type="match status" value="1"/>
</dbReference>
<dbReference type="AlphaFoldDB" id="A0A385SJK4"/>
<feature type="chain" id="PRO_5017398490" evidence="8">
    <location>
        <begin position="21"/>
        <end position="1032"/>
    </location>
</feature>
<dbReference type="NCBIfam" id="TIGR04056">
    <property type="entry name" value="OMP_RagA_SusC"/>
    <property type="match status" value="1"/>
</dbReference>
<gene>
    <name evidence="10" type="ORF">D4L85_15775</name>
</gene>
<evidence type="ECO:0000256" key="6">
    <source>
        <dbReference type="ARBA" id="ARBA00023237"/>
    </source>
</evidence>
<name>A0A385SJK4_9BACT</name>
<dbReference type="Proteomes" id="UP000266183">
    <property type="component" value="Chromosome"/>
</dbReference>
<reference evidence="11" key="1">
    <citation type="submission" date="2018-09" db="EMBL/GenBank/DDBJ databases">
        <title>Chryseolinea sp. KIS68-18 isolated from soil.</title>
        <authorList>
            <person name="Weon H.-Y."/>
            <person name="Kwon S.-W."/>
            <person name="Lee S.A."/>
        </authorList>
    </citation>
    <scope>NUCLEOTIDE SEQUENCE [LARGE SCALE GENOMIC DNA]</scope>
    <source>
        <strain evidence="11">KIS68-18</strain>
    </source>
</reference>
<evidence type="ECO:0000256" key="2">
    <source>
        <dbReference type="ARBA" id="ARBA00022448"/>
    </source>
</evidence>
<feature type="domain" description="TonB-dependent receptor plug" evidence="9">
    <location>
        <begin position="113"/>
        <end position="219"/>
    </location>
</feature>
<dbReference type="SUPFAM" id="SSF56935">
    <property type="entry name" value="Porins"/>
    <property type="match status" value="1"/>
</dbReference>
<keyword evidence="5 7" id="KW-0472">Membrane</keyword>
<dbReference type="EMBL" id="CP032382">
    <property type="protein sequence ID" value="AYB31933.1"/>
    <property type="molecule type" value="Genomic_DNA"/>
</dbReference>
<dbReference type="Gene3D" id="2.40.170.20">
    <property type="entry name" value="TonB-dependent receptor, beta-barrel domain"/>
    <property type="match status" value="1"/>
</dbReference>
<evidence type="ECO:0000259" key="9">
    <source>
        <dbReference type="Pfam" id="PF07715"/>
    </source>
</evidence>
<dbReference type="Pfam" id="PF13715">
    <property type="entry name" value="CarbopepD_reg_2"/>
    <property type="match status" value="1"/>
</dbReference>
<dbReference type="InterPro" id="IPR037066">
    <property type="entry name" value="Plug_dom_sf"/>
</dbReference>
<evidence type="ECO:0000313" key="10">
    <source>
        <dbReference type="EMBL" id="AYB31933.1"/>
    </source>
</evidence>
<protein>
    <submittedName>
        <fullName evidence="10">TonB-dependent receptor</fullName>
    </submittedName>
</protein>
<comment type="similarity">
    <text evidence="7">Belongs to the TonB-dependent receptor family.</text>
</comment>
<evidence type="ECO:0000256" key="7">
    <source>
        <dbReference type="PROSITE-ProRule" id="PRU01360"/>
    </source>
</evidence>
<dbReference type="RefSeq" id="WP_119755194.1">
    <property type="nucleotide sequence ID" value="NZ_CP032382.1"/>
</dbReference>
<evidence type="ECO:0000256" key="4">
    <source>
        <dbReference type="ARBA" id="ARBA00022692"/>
    </source>
</evidence>
<evidence type="ECO:0000256" key="8">
    <source>
        <dbReference type="SAM" id="SignalP"/>
    </source>
</evidence>
<dbReference type="Pfam" id="PF07715">
    <property type="entry name" value="Plug"/>
    <property type="match status" value="1"/>
</dbReference>
<dbReference type="Gene3D" id="2.60.40.1120">
    <property type="entry name" value="Carboxypeptidase-like, regulatory domain"/>
    <property type="match status" value="1"/>
</dbReference>
<keyword evidence="3 7" id="KW-1134">Transmembrane beta strand</keyword>
<dbReference type="PROSITE" id="PS52016">
    <property type="entry name" value="TONB_DEPENDENT_REC_3"/>
    <property type="match status" value="1"/>
</dbReference>
<keyword evidence="2 7" id="KW-0813">Transport</keyword>
<keyword evidence="6 7" id="KW-0998">Cell outer membrane</keyword>
<dbReference type="GO" id="GO:0009279">
    <property type="term" value="C:cell outer membrane"/>
    <property type="evidence" value="ECO:0007669"/>
    <property type="project" value="UniProtKB-SubCell"/>
</dbReference>
<evidence type="ECO:0000256" key="1">
    <source>
        <dbReference type="ARBA" id="ARBA00004571"/>
    </source>
</evidence>
<evidence type="ECO:0000313" key="11">
    <source>
        <dbReference type="Proteomes" id="UP000266183"/>
    </source>
</evidence>
<dbReference type="Gene3D" id="2.170.130.10">
    <property type="entry name" value="TonB-dependent receptor, plug domain"/>
    <property type="match status" value="1"/>
</dbReference>